<sequence>MFLRCLVHLSLFLSVRLTNDPQLSRLSGRLTPNARWLLTCLLCLHSEESSPTSWIPKQADTAIAYGLRPVLTIGWRLFLSLPGASQAISIPSTPGTSWERSNPKRPPLL</sequence>
<feature type="region of interest" description="Disordered" evidence="1">
    <location>
        <begin position="86"/>
        <end position="109"/>
    </location>
</feature>
<keyword evidence="2" id="KW-0732">Signal</keyword>
<evidence type="ECO:0000256" key="2">
    <source>
        <dbReference type="SAM" id="SignalP"/>
    </source>
</evidence>
<evidence type="ECO:0000313" key="4">
    <source>
        <dbReference type="Proteomes" id="UP001232148"/>
    </source>
</evidence>
<organism evidence="3 4">
    <name type="scientific">Colletotrichum zoysiae</name>
    <dbReference type="NCBI Taxonomy" id="1216348"/>
    <lineage>
        <taxon>Eukaryota</taxon>
        <taxon>Fungi</taxon>
        <taxon>Dikarya</taxon>
        <taxon>Ascomycota</taxon>
        <taxon>Pezizomycotina</taxon>
        <taxon>Sordariomycetes</taxon>
        <taxon>Hypocreomycetidae</taxon>
        <taxon>Glomerellales</taxon>
        <taxon>Glomerellaceae</taxon>
        <taxon>Colletotrichum</taxon>
        <taxon>Colletotrichum graminicola species complex</taxon>
    </lineage>
</organism>
<gene>
    <name evidence="3" type="ORF">LX32DRAFT_275575</name>
</gene>
<dbReference type="EMBL" id="MU842840">
    <property type="protein sequence ID" value="KAK2031473.1"/>
    <property type="molecule type" value="Genomic_DNA"/>
</dbReference>
<evidence type="ECO:0008006" key="5">
    <source>
        <dbReference type="Google" id="ProtNLM"/>
    </source>
</evidence>
<reference evidence="3" key="1">
    <citation type="submission" date="2021-06" db="EMBL/GenBank/DDBJ databases">
        <title>Comparative genomics, transcriptomics and evolutionary studies reveal genomic signatures of adaptation to plant cell wall in hemibiotrophic fungi.</title>
        <authorList>
            <consortium name="DOE Joint Genome Institute"/>
            <person name="Baroncelli R."/>
            <person name="Diaz J.F."/>
            <person name="Benocci T."/>
            <person name="Peng M."/>
            <person name="Battaglia E."/>
            <person name="Haridas S."/>
            <person name="Andreopoulos W."/>
            <person name="Labutti K."/>
            <person name="Pangilinan J."/>
            <person name="Floch G.L."/>
            <person name="Makela M.R."/>
            <person name="Henrissat B."/>
            <person name="Grigoriev I.V."/>
            <person name="Crouch J.A."/>
            <person name="De Vries R.P."/>
            <person name="Sukno S.A."/>
            <person name="Thon M.R."/>
        </authorList>
    </citation>
    <scope>NUCLEOTIDE SEQUENCE</scope>
    <source>
        <strain evidence="3">MAFF235873</strain>
    </source>
</reference>
<dbReference type="Proteomes" id="UP001232148">
    <property type="component" value="Unassembled WGS sequence"/>
</dbReference>
<evidence type="ECO:0000256" key="1">
    <source>
        <dbReference type="SAM" id="MobiDB-lite"/>
    </source>
</evidence>
<name>A0AAD9HM72_9PEZI</name>
<evidence type="ECO:0000313" key="3">
    <source>
        <dbReference type="EMBL" id="KAK2031473.1"/>
    </source>
</evidence>
<feature type="signal peptide" evidence="2">
    <location>
        <begin position="1"/>
        <end position="17"/>
    </location>
</feature>
<feature type="compositionally biased region" description="Polar residues" evidence="1">
    <location>
        <begin position="86"/>
        <end position="100"/>
    </location>
</feature>
<accession>A0AAD9HM72</accession>
<dbReference type="AlphaFoldDB" id="A0AAD9HM72"/>
<proteinExistence type="predicted"/>
<comment type="caution">
    <text evidence="3">The sequence shown here is derived from an EMBL/GenBank/DDBJ whole genome shotgun (WGS) entry which is preliminary data.</text>
</comment>
<keyword evidence="4" id="KW-1185">Reference proteome</keyword>
<feature type="chain" id="PRO_5042168528" description="Secreted protein" evidence="2">
    <location>
        <begin position="18"/>
        <end position="109"/>
    </location>
</feature>
<protein>
    <recommendedName>
        <fullName evidence="5">Secreted protein</fullName>
    </recommendedName>
</protein>